<name>A0A377R4C0_9NEIS</name>
<dbReference type="RefSeq" id="WP_147286601.1">
    <property type="nucleotide sequence ID" value="NZ_UGJJ01000002.1"/>
</dbReference>
<accession>A0A377R4C0</accession>
<reference evidence="1 2" key="1">
    <citation type="submission" date="2018-06" db="EMBL/GenBank/DDBJ databases">
        <authorList>
            <consortium name="Pathogen Informatics"/>
            <person name="Doyle S."/>
        </authorList>
    </citation>
    <scope>NUCLEOTIDE SEQUENCE [LARGE SCALE GENOMIC DNA]</scope>
    <source>
        <strain evidence="1 2">NCTC13336</strain>
    </source>
</reference>
<dbReference type="AlphaFoldDB" id="A0A377R4C0"/>
<evidence type="ECO:0000313" key="1">
    <source>
        <dbReference type="EMBL" id="STR02395.1"/>
    </source>
</evidence>
<gene>
    <name evidence="1" type="ORF">NCTC13336_01261</name>
</gene>
<keyword evidence="2" id="KW-1185">Reference proteome</keyword>
<dbReference type="EMBL" id="UGJJ01000002">
    <property type="protein sequence ID" value="STR02395.1"/>
    <property type="molecule type" value="Genomic_DNA"/>
</dbReference>
<proteinExistence type="predicted"/>
<organism evidence="1 2">
    <name type="scientific">Kingella potus</name>
    <dbReference type="NCBI Taxonomy" id="265175"/>
    <lineage>
        <taxon>Bacteria</taxon>
        <taxon>Pseudomonadati</taxon>
        <taxon>Pseudomonadota</taxon>
        <taxon>Betaproteobacteria</taxon>
        <taxon>Neisseriales</taxon>
        <taxon>Neisseriaceae</taxon>
        <taxon>Kingella</taxon>
    </lineage>
</organism>
<sequence>MGFQNQRFGIGIAFGRVVHAFKVFDQRVGNFHFQHAPLDFFGLPAGQYDFKGADFVFDRRNAENCWRVRLRFSKQYRSPTFGSGASTRW</sequence>
<protein>
    <submittedName>
        <fullName evidence="1">Uncharacterized protein</fullName>
    </submittedName>
</protein>
<evidence type="ECO:0000313" key="2">
    <source>
        <dbReference type="Proteomes" id="UP000254293"/>
    </source>
</evidence>
<dbReference type="Proteomes" id="UP000254293">
    <property type="component" value="Unassembled WGS sequence"/>
</dbReference>